<dbReference type="VEuPathDB" id="CryptoDB:Vbra_15551"/>
<sequence>MAPECRTSPQITDTPAASSLPLHTHHRSSQSRPSRVRRCTPFLPLAAAALCCLLGIERTRAVSSSYNTYKLECILPGDSSSGAWRHYADLELVRSPVTGVVLEGSATVADPPLPLEHLQQTQHAGRLWLSFRLTPNDAKDESIMASTALDRLDLKGSVGVLSLHLTDKGSPIAMSFSSKREFGYDLLEKLEIAVETPTEADTPHILTAPRPPEGGGKEDGKEQKEPSFFQKYWWLLLGAALILSLLQQPEEGQAGAGKGQPNAALLHA</sequence>
<feature type="compositionally biased region" description="Polar residues" evidence="1">
    <location>
        <begin position="7"/>
        <end position="17"/>
    </location>
</feature>
<protein>
    <recommendedName>
        <fullName evidence="4">ER membrane protein complex subunit 10</fullName>
    </recommendedName>
</protein>
<evidence type="ECO:0000313" key="2">
    <source>
        <dbReference type="EMBL" id="CEM13726.1"/>
    </source>
</evidence>
<feature type="compositionally biased region" description="Basic residues" evidence="1">
    <location>
        <begin position="23"/>
        <end position="33"/>
    </location>
</feature>
<organism evidence="2 3">
    <name type="scientific">Vitrella brassicaformis (strain CCMP3155)</name>
    <dbReference type="NCBI Taxonomy" id="1169540"/>
    <lineage>
        <taxon>Eukaryota</taxon>
        <taxon>Sar</taxon>
        <taxon>Alveolata</taxon>
        <taxon>Colpodellida</taxon>
        <taxon>Vitrellaceae</taxon>
        <taxon>Vitrella</taxon>
    </lineage>
</organism>
<keyword evidence="3" id="KW-1185">Reference proteome</keyword>
<dbReference type="Proteomes" id="UP000041254">
    <property type="component" value="Unassembled WGS sequence"/>
</dbReference>
<gene>
    <name evidence="2" type="ORF">Vbra_15551</name>
</gene>
<feature type="region of interest" description="Disordered" evidence="1">
    <location>
        <begin position="198"/>
        <end position="223"/>
    </location>
</feature>
<evidence type="ECO:0000256" key="1">
    <source>
        <dbReference type="SAM" id="MobiDB-lite"/>
    </source>
</evidence>
<dbReference type="InParanoid" id="A0A0G4FK11"/>
<dbReference type="EMBL" id="CDMY01000447">
    <property type="protein sequence ID" value="CEM13726.1"/>
    <property type="molecule type" value="Genomic_DNA"/>
</dbReference>
<accession>A0A0G4FK11</accession>
<feature type="region of interest" description="Disordered" evidence="1">
    <location>
        <begin position="1"/>
        <end position="33"/>
    </location>
</feature>
<evidence type="ECO:0008006" key="4">
    <source>
        <dbReference type="Google" id="ProtNLM"/>
    </source>
</evidence>
<name>A0A0G4FK11_VITBC</name>
<proteinExistence type="predicted"/>
<dbReference type="AlphaFoldDB" id="A0A0G4FK11"/>
<evidence type="ECO:0000313" key="3">
    <source>
        <dbReference type="Proteomes" id="UP000041254"/>
    </source>
</evidence>
<reference evidence="2 3" key="1">
    <citation type="submission" date="2014-11" db="EMBL/GenBank/DDBJ databases">
        <authorList>
            <person name="Zhu J."/>
            <person name="Qi W."/>
            <person name="Song R."/>
        </authorList>
    </citation>
    <scope>NUCLEOTIDE SEQUENCE [LARGE SCALE GENOMIC DNA]</scope>
</reference>